<dbReference type="InterPro" id="IPR032795">
    <property type="entry name" value="DUF3741-assoc"/>
</dbReference>
<feature type="non-terminal residue" evidence="2">
    <location>
        <position position="74"/>
    </location>
</feature>
<name>A0A7J6WFH8_THATH</name>
<dbReference type="Pfam" id="PF14383">
    <property type="entry name" value="VARLMGL"/>
    <property type="match status" value="1"/>
</dbReference>
<reference evidence="2 3" key="1">
    <citation type="submission" date="2020-06" db="EMBL/GenBank/DDBJ databases">
        <title>Transcriptomic and genomic resources for Thalictrum thalictroides and T. hernandezii: Facilitating candidate gene discovery in an emerging model plant lineage.</title>
        <authorList>
            <person name="Arias T."/>
            <person name="Riano-Pachon D.M."/>
            <person name="Di Stilio V.S."/>
        </authorList>
    </citation>
    <scope>NUCLEOTIDE SEQUENCE [LARGE SCALE GENOMIC DNA]</scope>
    <source>
        <strain evidence="3">cv. WT478/WT964</strain>
        <tissue evidence="2">Leaves</tissue>
    </source>
</reference>
<dbReference type="AlphaFoldDB" id="A0A7J6WFH8"/>
<feature type="domain" description="DUF3741" evidence="1">
    <location>
        <begin position="41"/>
        <end position="62"/>
    </location>
</feature>
<dbReference type="Proteomes" id="UP000554482">
    <property type="component" value="Unassembled WGS sequence"/>
</dbReference>
<evidence type="ECO:0000259" key="1">
    <source>
        <dbReference type="Pfam" id="PF14383"/>
    </source>
</evidence>
<sequence length="74" mass="8060">SKVVVFGSWNLDSRNAEGIIKIDVDGIAVESDHLEIVEKLEEGSVMTPGIVARLMGLETMPKFNSKDSIGRSRS</sequence>
<proteinExistence type="predicted"/>
<accession>A0A7J6WFH8</accession>
<evidence type="ECO:0000313" key="2">
    <source>
        <dbReference type="EMBL" id="KAF5194842.1"/>
    </source>
</evidence>
<keyword evidence="3" id="KW-1185">Reference proteome</keyword>
<comment type="caution">
    <text evidence="2">The sequence shown here is derived from an EMBL/GenBank/DDBJ whole genome shotgun (WGS) entry which is preliminary data.</text>
</comment>
<gene>
    <name evidence="2" type="ORF">FRX31_015571</name>
</gene>
<dbReference type="EMBL" id="JABWDY010018205">
    <property type="protein sequence ID" value="KAF5194842.1"/>
    <property type="molecule type" value="Genomic_DNA"/>
</dbReference>
<dbReference type="OrthoDB" id="1924799at2759"/>
<protein>
    <recommendedName>
        <fullName evidence="1">DUF3741 domain-containing protein</fullName>
    </recommendedName>
</protein>
<evidence type="ECO:0000313" key="3">
    <source>
        <dbReference type="Proteomes" id="UP000554482"/>
    </source>
</evidence>
<feature type="non-terminal residue" evidence="2">
    <location>
        <position position="1"/>
    </location>
</feature>
<organism evidence="2 3">
    <name type="scientific">Thalictrum thalictroides</name>
    <name type="common">Rue-anemone</name>
    <name type="synonym">Anemone thalictroides</name>
    <dbReference type="NCBI Taxonomy" id="46969"/>
    <lineage>
        <taxon>Eukaryota</taxon>
        <taxon>Viridiplantae</taxon>
        <taxon>Streptophyta</taxon>
        <taxon>Embryophyta</taxon>
        <taxon>Tracheophyta</taxon>
        <taxon>Spermatophyta</taxon>
        <taxon>Magnoliopsida</taxon>
        <taxon>Ranunculales</taxon>
        <taxon>Ranunculaceae</taxon>
        <taxon>Thalictroideae</taxon>
        <taxon>Thalictrum</taxon>
    </lineage>
</organism>